<dbReference type="PANTHER" id="PTHR23159:SF31">
    <property type="entry name" value="CENTROSOME-ASSOCIATED PROTEIN CEP250 ISOFORM X1"/>
    <property type="match status" value="1"/>
</dbReference>
<dbReference type="EMBL" id="KP899805">
    <property type="protein sequence ID" value="AKJ20070.1"/>
    <property type="molecule type" value="Genomic_DNA"/>
</dbReference>
<dbReference type="EMBL" id="KP899804">
    <property type="protein sequence ID" value="AKJ19871.1"/>
    <property type="molecule type" value="Genomic_DNA"/>
</dbReference>
<dbReference type="EMBL" id="DAANGX010000239">
    <property type="protein sequence ID" value="HAC9825315.1"/>
    <property type="molecule type" value="Genomic_DNA"/>
</dbReference>
<dbReference type="EMBL" id="DAAOJG010000037">
    <property type="protein sequence ID" value="HAD3314668.1"/>
    <property type="molecule type" value="Genomic_DNA"/>
</dbReference>
<dbReference type="EMBL" id="DAATVE010000046">
    <property type="protein sequence ID" value="HAF0254691.1"/>
    <property type="molecule type" value="Genomic_DNA"/>
</dbReference>
<dbReference type="EMBL" id="DAANHM010000112">
    <property type="protein sequence ID" value="HAC9897314.1"/>
    <property type="molecule type" value="Genomic_DNA"/>
</dbReference>
<evidence type="ECO:0000313" key="10">
    <source>
        <dbReference type="EMBL" id="HAC9896809.1"/>
    </source>
</evidence>
<accession>A0A6C8YZX7</accession>
<dbReference type="AlphaFoldDB" id="A0A0G3B617"/>
<sequence>MMTDNVNLMNGDEQTASSLSEETSKTPPLSPELLKNSPYSSIAKVKYFTEIEQICLDKSISTENLDQFFKAHWLRDKMGGSFARAQEMLAAYKQYVDEVPEEARAIEIPDQIKDAFSDFTAFITWYFRLSYTAIQSDSVKIAKAEITQLRQRNAEILEELSQSKEQATVLNNEKVNLINLLEQQRELSSKLEDSLQEAEETLAGTQSELQHAQNEIQLLQQTVGTLNQQLSERKQELASQQEYQKQLNDENKAQQVELTALKSQNDHLQRTVSDLKVSVSQLEQDLSSVQTHSSELSSSLAEKDTTLTLVRSELSTAKGENDQLRAEAQRLADESLVAKKVQTDQTEELQQLRNQMISMEATLNAEKTIAESLRGTIKQLTEAMTGAVAIKPKSSGASKPRNKKTT</sequence>
<dbReference type="EMBL" id="DAANFV010000021">
    <property type="protein sequence ID" value="HAC9688166.1"/>
    <property type="molecule type" value="Genomic_DNA"/>
</dbReference>
<evidence type="ECO:0008006" key="18">
    <source>
        <dbReference type="Google" id="ProtNLM"/>
    </source>
</evidence>
<geneLocation type="plasmid" evidence="3">
    <name>pF8475</name>
</geneLocation>
<dbReference type="PATRIC" id="fig|28901.787.peg.4637"/>
<evidence type="ECO:0000313" key="8">
    <source>
        <dbReference type="EMBL" id="HAC9823613.1"/>
    </source>
</evidence>
<protein>
    <recommendedName>
        <fullName evidence="18">ATP/GTP-binding protein</fullName>
    </recommendedName>
</protein>
<dbReference type="RefSeq" id="WP_010892342.1">
    <property type="nucleotide sequence ID" value="NZ_CBDFRU010000034.1"/>
</dbReference>
<evidence type="ECO:0000313" key="14">
    <source>
        <dbReference type="EMBL" id="HAF0198574.1"/>
    </source>
</evidence>
<dbReference type="Gene3D" id="1.10.287.1490">
    <property type="match status" value="1"/>
</dbReference>
<dbReference type="EMBL" id="DAATUV010000046">
    <property type="protein sequence ID" value="HAF0198574.1"/>
    <property type="molecule type" value="Genomic_DNA"/>
</dbReference>
<dbReference type="EMBL" id="KP899806">
    <property type="protein sequence ID" value="AKJ20252.1"/>
    <property type="molecule type" value="Genomic_DNA"/>
</dbReference>
<dbReference type="Proteomes" id="UP000885258">
    <property type="component" value="Unassembled WGS sequence"/>
</dbReference>
<reference evidence="6" key="4">
    <citation type="submission" date="2019-01" db="EMBL/GenBank/DDBJ databases">
        <authorList>
            <consortium name="NCBI Pathogen Detection Project"/>
        </authorList>
    </citation>
    <scope>NUCLEOTIDE SEQUENCE</scope>
    <source>
        <strain evidence="15">2011-60-876-1</strain>
        <strain evidence="14">373DRC</strain>
        <strain evidence="8">D14916</strain>
        <strain evidence="10">I32</strain>
        <strain evidence="6">S05012-15</strain>
        <strain evidence="7">S05117-15</strain>
        <strain evidence="12">Typhimurium</strain>
    </source>
</reference>
<evidence type="ECO:0000313" key="11">
    <source>
        <dbReference type="EMBL" id="HAC9897314.1"/>
    </source>
</evidence>
<reference evidence="5" key="1">
    <citation type="submission" date="2015-03" db="EMBL/GenBank/DDBJ databases">
        <title>Complete genome sequences of four Salmonella Typhimurium IncHI1 plasmids and their characteristics.</title>
        <authorList>
            <person name="Kubasova T."/>
            <person name="Matiasovicova J."/>
            <person name="Cejkova D."/>
            <person name="Sekelova Z."/>
            <person name="Polansky O."/>
            <person name="Medvecky M."/>
            <person name="Rychlik I."/>
            <person name="Juricova H."/>
        </authorList>
    </citation>
    <scope>NUCLEOTIDE SEQUENCE</scope>
    <source>
        <strain evidence="4">109/9</strain>
        <strain evidence="5">B71</strain>
        <strain evidence="3">F8475</strain>
        <plasmid evidence="4">p109/9</plasmid>
        <plasmid evidence="5">pB71</plasmid>
        <plasmid evidence="3">pF8475</plasmid>
    </source>
</reference>
<accession>A0A0G3B617</accession>
<geneLocation type="plasmid" evidence="5">
    <name>pB71</name>
</geneLocation>
<evidence type="ECO:0000313" key="9">
    <source>
        <dbReference type="EMBL" id="HAC9825315.1"/>
    </source>
</evidence>
<evidence type="ECO:0000313" key="16">
    <source>
        <dbReference type="EMBL" id="HAF0255098.1"/>
    </source>
</evidence>
<evidence type="ECO:0000313" key="17">
    <source>
        <dbReference type="EMBL" id="MIT52216.1"/>
    </source>
</evidence>
<evidence type="ECO:0000313" key="15">
    <source>
        <dbReference type="EMBL" id="HAF0254691.1"/>
    </source>
</evidence>
<keyword evidence="1" id="KW-0175">Coiled coil</keyword>
<dbReference type="EMBL" id="DAANHM010000051">
    <property type="protein sequence ID" value="HAC9896809.1"/>
    <property type="molecule type" value="Genomic_DNA"/>
</dbReference>
<evidence type="ECO:0000313" key="7">
    <source>
        <dbReference type="EMBL" id="HAC9692599.1"/>
    </source>
</evidence>
<dbReference type="PANTHER" id="PTHR23159">
    <property type="entry name" value="CENTROSOMAL PROTEIN 2"/>
    <property type="match status" value="1"/>
</dbReference>
<evidence type="ECO:0000256" key="1">
    <source>
        <dbReference type="SAM" id="Coils"/>
    </source>
</evidence>
<geneLocation type="plasmid" evidence="4">
    <name>p109/9</name>
</geneLocation>
<evidence type="ECO:0000313" key="12">
    <source>
        <dbReference type="EMBL" id="HAD3314668.1"/>
    </source>
</evidence>
<reference evidence="17" key="3">
    <citation type="submission" date="2018-08" db="EMBL/GenBank/DDBJ databases">
        <authorList>
            <person name="Ashton P.M."/>
            <person name="Dallman T."/>
            <person name="Nair S."/>
            <person name="De Pinna E."/>
            <person name="Peters T."/>
            <person name="Grant K."/>
        </authorList>
    </citation>
    <scope>NUCLEOTIDE SEQUENCE [LARGE SCALE GENOMIC DNA]</scope>
    <source>
        <strain evidence="17">29290</strain>
    </source>
</reference>
<dbReference type="EMBL" id="DAAOJG010000078">
    <property type="protein sequence ID" value="HAD3314934.1"/>
    <property type="molecule type" value="Genomic_DNA"/>
</dbReference>
<evidence type="ECO:0000313" key="13">
    <source>
        <dbReference type="EMBL" id="HAD3314934.1"/>
    </source>
</evidence>
<evidence type="ECO:0000313" key="5">
    <source>
        <dbReference type="EMBL" id="AKJ20252.1"/>
    </source>
</evidence>
<feature type="region of interest" description="Disordered" evidence="2">
    <location>
        <begin position="1"/>
        <end position="32"/>
    </location>
</feature>
<feature type="compositionally biased region" description="Polar residues" evidence="2">
    <location>
        <begin position="1"/>
        <end position="27"/>
    </location>
</feature>
<keyword evidence="5" id="KW-0614">Plasmid</keyword>
<feature type="coiled-coil region" evidence="1">
    <location>
        <begin position="139"/>
        <end position="369"/>
    </location>
</feature>
<evidence type="ECO:0000313" key="4">
    <source>
        <dbReference type="EMBL" id="AKJ20070.1"/>
    </source>
</evidence>
<organism evidence="5">
    <name type="scientific">Salmonella typhimurium</name>
    <dbReference type="NCBI Taxonomy" id="90371"/>
    <lineage>
        <taxon>Bacteria</taxon>
        <taxon>Pseudomonadati</taxon>
        <taxon>Pseudomonadota</taxon>
        <taxon>Gammaproteobacteria</taxon>
        <taxon>Enterobacterales</taxon>
        <taxon>Enterobacteriaceae</taxon>
        <taxon>Salmonella</taxon>
    </lineage>
</organism>
<reference evidence="6" key="2">
    <citation type="journal article" date="2018" name="Genome Biol.">
        <title>SKESA: strategic k-mer extension for scrupulous assemblies.</title>
        <authorList>
            <person name="Souvorov A."/>
            <person name="Agarwala R."/>
            <person name="Lipman D.J."/>
        </authorList>
    </citation>
    <scope>NUCLEOTIDE SEQUENCE</scope>
    <source>
        <strain evidence="15">2011-60-876-1</strain>
        <strain evidence="14">373DRC</strain>
        <strain evidence="8">D14916</strain>
        <strain evidence="10">I32</strain>
        <strain evidence="6">S05012-15</strain>
        <strain evidence="7">S05117-15</strain>
        <strain evidence="12">Typhimurium</strain>
    </source>
</reference>
<gene>
    <name evidence="17" type="ORF">AU613_25655</name>
    <name evidence="7" type="ORF">G0K70_18390</name>
    <name evidence="6" type="ORF">G0K78_21640</name>
    <name evidence="8" type="ORF">G0L07_17825</name>
    <name evidence="9" type="ORF">G0L07_26685</name>
    <name evidence="10" type="ORF">G0L24_22535</name>
    <name evidence="11" type="ORF">G0L24_25225</name>
    <name evidence="12" type="ORF">G1O83_25000</name>
    <name evidence="13" type="ORF">G1O83_26435</name>
    <name evidence="15" type="ORF">G9C49_004729</name>
    <name evidence="16" type="ORF">G9C49_005173</name>
    <name evidence="14" type="ORF">GTH89_23120</name>
</gene>
<evidence type="ECO:0000313" key="6">
    <source>
        <dbReference type="EMBL" id="HAC9688166.1"/>
    </source>
</evidence>
<name>A0A0G3B617_SALTM</name>
<dbReference type="EMBL" id="RSUA01000091">
    <property type="protein sequence ID" value="MIT52216.1"/>
    <property type="molecule type" value="Genomic_DNA"/>
</dbReference>
<proteinExistence type="predicted"/>
<dbReference type="EMBL" id="DAANGX010000067">
    <property type="protein sequence ID" value="HAC9823613.1"/>
    <property type="molecule type" value="Genomic_DNA"/>
</dbReference>
<evidence type="ECO:0000313" key="3">
    <source>
        <dbReference type="EMBL" id="AKJ19871.1"/>
    </source>
</evidence>
<dbReference type="EMBL" id="DAANFW010000018">
    <property type="protein sequence ID" value="HAC9692599.1"/>
    <property type="molecule type" value="Genomic_DNA"/>
</dbReference>
<dbReference type="EMBL" id="DAATVE010000112">
    <property type="protein sequence ID" value="HAF0255098.1"/>
    <property type="molecule type" value="Genomic_DNA"/>
</dbReference>
<evidence type="ECO:0000256" key="2">
    <source>
        <dbReference type="SAM" id="MobiDB-lite"/>
    </source>
</evidence>